<organism evidence="3">
    <name type="scientific">bioreactor metagenome</name>
    <dbReference type="NCBI Taxonomy" id="1076179"/>
    <lineage>
        <taxon>unclassified sequences</taxon>
        <taxon>metagenomes</taxon>
        <taxon>ecological metagenomes</taxon>
    </lineage>
</organism>
<feature type="domain" description="TonB C-terminal" evidence="2">
    <location>
        <begin position="50"/>
        <end position="110"/>
    </location>
</feature>
<dbReference type="EMBL" id="VSSQ01012330">
    <property type="protein sequence ID" value="MPM48972.1"/>
    <property type="molecule type" value="Genomic_DNA"/>
</dbReference>
<feature type="region of interest" description="Disordered" evidence="1">
    <location>
        <begin position="1"/>
        <end position="22"/>
    </location>
</feature>
<dbReference type="InterPro" id="IPR037682">
    <property type="entry name" value="TonB_C"/>
</dbReference>
<protein>
    <recommendedName>
        <fullName evidence="2">TonB C-terminal domain-containing protein</fullName>
    </recommendedName>
</protein>
<comment type="caution">
    <text evidence="3">The sequence shown here is derived from an EMBL/GenBank/DDBJ whole genome shotgun (WGS) entry which is preliminary data.</text>
</comment>
<feature type="compositionally biased region" description="Polar residues" evidence="1">
    <location>
        <begin position="1"/>
        <end position="11"/>
    </location>
</feature>
<dbReference type="Pfam" id="PF03544">
    <property type="entry name" value="TonB_C"/>
    <property type="match status" value="1"/>
</dbReference>
<reference evidence="3" key="1">
    <citation type="submission" date="2019-08" db="EMBL/GenBank/DDBJ databases">
        <authorList>
            <person name="Kucharzyk K."/>
            <person name="Murdoch R.W."/>
            <person name="Higgins S."/>
            <person name="Loffler F."/>
        </authorList>
    </citation>
    <scope>NUCLEOTIDE SEQUENCE</scope>
</reference>
<accession>A0A645A788</accession>
<evidence type="ECO:0000259" key="2">
    <source>
        <dbReference type="Pfam" id="PF03544"/>
    </source>
</evidence>
<sequence length="114" mass="12441">MGSDDVPQTTQKEQKPKEESYKGPSVISYLLEGRKAMSLPIPVYKCVAGGDVAVAIVVDRKGYVKNATVIPDRSSADDCLRQYAIRAAKSSRFTASANAPDRQTGEIVYRFIAQ</sequence>
<dbReference type="GO" id="GO:0055085">
    <property type="term" value="P:transmembrane transport"/>
    <property type="evidence" value="ECO:0007669"/>
    <property type="project" value="InterPro"/>
</dbReference>
<evidence type="ECO:0000313" key="3">
    <source>
        <dbReference type="EMBL" id="MPM48972.1"/>
    </source>
</evidence>
<feature type="compositionally biased region" description="Basic and acidic residues" evidence="1">
    <location>
        <begin position="12"/>
        <end position="21"/>
    </location>
</feature>
<name>A0A645A788_9ZZZZ</name>
<proteinExistence type="predicted"/>
<gene>
    <name evidence="3" type="ORF">SDC9_95699</name>
</gene>
<dbReference type="SUPFAM" id="SSF74653">
    <property type="entry name" value="TolA/TonB C-terminal domain"/>
    <property type="match status" value="1"/>
</dbReference>
<evidence type="ECO:0000256" key="1">
    <source>
        <dbReference type="SAM" id="MobiDB-lite"/>
    </source>
</evidence>
<dbReference type="Gene3D" id="3.30.1150.10">
    <property type="match status" value="1"/>
</dbReference>
<dbReference type="AlphaFoldDB" id="A0A645A788"/>